<proteinExistence type="predicted"/>
<protein>
    <submittedName>
        <fullName evidence="3">Uncharacterized protein</fullName>
    </submittedName>
</protein>
<keyword evidence="2" id="KW-0472">Membrane</keyword>
<feature type="transmembrane region" description="Helical" evidence="2">
    <location>
        <begin position="60"/>
        <end position="80"/>
    </location>
</feature>
<dbReference type="Proteomes" id="UP000326396">
    <property type="component" value="Linkage Group LG13"/>
</dbReference>
<comment type="caution">
    <text evidence="3">The sequence shown here is derived from an EMBL/GenBank/DDBJ whole genome shotgun (WGS) entry which is preliminary data.</text>
</comment>
<name>A0A5N6PB74_9ASTR</name>
<sequence>MWSTISDEEKATGKRNERPDVLPGRSTGGVVYIPWLLVLVPSGAAGMGRPRLRGQMSARGSAAYMWIAWAYFWYCGPSLFDGQLFEDDAPWYLSYSFGAFGIIFFGFLL</sequence>
<keyword evidence="2" id="KW-0812">Transmembrane</keyword>
<evidence type="ECO:0000313" key="3">
    <source>
        <dbReference type="EMBL" id="KAD6119325.1"/>
    </source>
</evidence>
<evidence type="ECO:0000313" key="4">
    <source>
        <dbReference type="Proteomes" id="UP000326396"/>
    </source>
</evidence>
<feature type="region of interest" description="Disordered" evidence="1">
    <location>
        <begin position="1"/>
        <end position="28"/>
    </location>
</feature>
<keyword evidence="2" id="KW-1133">Transmembrane helix</keyword>
<feature type="transmembrane region" description="Helical" evidence="2">
    <location>
        <begin position="92"/>
        <end position="108"/>
    </location>
</feature>
<evidence type="ECO:0000256" key="2">
    <source>
        <dbReference type="SAM" id="Phobius"/>
    </source>
</evidence>
<evidence type="ECO:0000256" key="1">
    <source>
        <dbReference type="SAM" id="MobiDB-lite"/>
    </source>
</evidence>
<organism evidence="3 4">
    <name type="scientific">Mikania micrantha</name>
    <name type="common">bitter vine</name>
    <dbReference type="NCBI Taxonomy" id="192012"/>
    <lineage>
        <taxon>Eukaryota</taxon>
        <taxon>Viridiplantae</taxon>
        <taxon>Streptophyta</taxon>
        <taxon>Embryophyta</taxon>
        <taxon>Tracheophyta</taxon>
        <taxon>Spermatophyta</taxon>
        <taxon>Magnoliopsida</taxon>
        <taxon>eudicotyledons</taxon>
        <taxon>Gunneridae</taxon>
        <taxon>Pentapetalae</taxon>
        <taxon>asterids</taxon>
        <taxon>campanulids</taxon>
        <taxon>Asterales</taxon>
        <taxon>Asteraceae</taxon>
        <taxon>Asteroideae</taxon>
        <taxon>Heliantheae alliance</taxon>
        <taxon>Eupatorieae</taxon>
        <taxon>Mikania</taxon>
    </lineage>
</organism>
<gene>
    <name evidence="3" type="ORF">E3N88_10596</name>
</gene>
<feature type="compositionally biased region" description="Basic and acidic residues" evidence="1">
    <location>
        <begin position="7"/>
        <end position="20"/>
    </location>
</feature>
<reference evidence="3 4" key="1">
    <citation type="submission" date="2019-05" db="EMBL/GenBank/DDBJ databases">
        <title>Mikania micrantha, genome provides insights into the molecular mechanism of rapid growth.</title>
        <authorList>
            <person name="Liu B."/>
        </authorList>
    </citation>
    <scope>NUCLEOTIDE SEQUENCE [LARGE SCALE GENOMIC DNA]</scope>
    <source>
        <strain evidence="3">NLD-2019</strain>
        <tissue evidence="3">Leaf</tissue>
    </source>
</reference>
<dbReference type="EMBL" id="SZYD01000005">
    <property type="protein sequence ID" value="KAD6119325.1"/>
    <property type="molecule type" value="Genomic_DNA"/>
</dbReference>
<accession>A0A5N6PB74</accession>
<dbReference type="AlphaFoldDB" id="A0A5N6PB74"/>
<keyword evidence="4" id="KW-1185">Reference proteome</keyword>